<organism evidence="2 3">
    <name type="scientific">Listeria cornellensis FSL F6-0969</name>
    <dbReference type="NCBI Taxonomy" id="1265820"/>
    <lineage>
        <taxon>Bacteria</taxon>
        <taxon>Bacillati</taxon>
        <taxon>Bacillota</taxon>
        <taxon>Bacilli</taxon>
        <taxon>Bacillales</taxon>
        <taxon>Listeriaceae</taxon>
        <taxon>Listeria</taxon>
    </lineage>
</organism>
<keyword evidence="1" id="KW-0812">Transmembrane</keyword>
<evidence type="ECO:0000313" key="2">
    <source>
        <dbReference type="EMBL" id="EUJ26334.1"/>
    </source>
</evidence>
<dbReference type="STRING" id="1265820.PCORN_15156"/>
<feature type="transmembrane region" description="Helical" evidence="1">
    <location>
        <begin position="47"/>
        <end position="75"/>
    </location>
</feature>
<keyword evidence="1" id="KW-0472">Membrane</keyword>
<dbReference type="EMBL" id="AODE01000032">
    <property type="protein sequence ID" value="EUJ26334.1"/>
    <property type="molecule type" value="Genomic_DNA"/>
</dbReference>
<name>W7BGZ7_9LIST</name>
<dbReference type="AlphaFoldDB" id="W7BGZ7"/>
<comment type="caution">
    <text evidence="2">The sequence shown here is derived from an EMBL/GenBank/DDBJ whole genome shotgun (WGS) entry which is preliminary data.</text>
</comment>
<dbReference type="PATRIC" id="fig|1265820.5.peg.3002"/>
<dbReference type="RefSeq" id="WP_036081478.1">
    <property type="nucleotide sequence ID" value="NZ_AODE01000032.1"/>
</dbReference>
<evidence type="ECO:0000256" key="1">
    <source>
        <dbReference type="SAM" id="Phobius"/>
    </source>
</evidence>
<accession>W7BGZ7</accession>
<feature type="transmembrane region" description="Helical" evidence="1">
    <location>
        <begin position="12"/>
        <end position="35"/>
    </location>
</feature>
<keyword evidence="3" id="KW-1185">Reference proteome</keyword>
<proteinExistence type="predicted"/>
<keyword evidence="1" id="KW-1133">Transmembrane helix</keyword>
<evidence type="ECO:0008006" key="4">
    <source>
        <dbReference type="Google" id="ProtNLM"/>
    </source>
</evidence>
<protein>
    <recommendedName>
        <fullName evidence="4">DUF4190 domain-containing protein</fullName>
    </recommendedName>
</protein>
<evidence type="ECO:0000313" key="3">
    <source>
        <dbReference type="Proteomes" id="UP000019254"/>
    </source>
</evidence>
<reference evidence="2 3" key="1">
    <citation type="journal article" date="2014" name="Int. J. Syst. Evol. Microbiol.">
        <title>Listeria floridensis sp. nov., Listeria aquatica sp. nov., Listeria cornellensis sp. nov., Listeria riparia sp. nov. and Listeria grandensis sp. nov., from agricultural and natural environments.</title>
        <authorList>
            <person name="den Bakker H.C."/>
            <person name="Warchocki S."/>
            <person name="Wright E.M."/>
            <person name="Allred A.F."/>
            <person name="Ahlstrom C."/>
            <person name="Manuel C.S."/>
            <person name="Stasiewicz M.J."/>
            <person name="Burrell A."/>
            <person name="Roof S."/>
            <person name="Strawn L."/>
            <person name="Fortes E.D."/>
            <person name="Nightingale K.K."/>
            <person name="Kephart D."/>
            <person name="Wiedmann M."/>
        </authorList>
    </citation>
    <scope>NUCLEOTIDE SEQUENCE [LARGE SCALE GENOMIC DNA]</scope>
    <source>
        <strain evidence="3">FSL F6-969</strain>
    </source>
</reference>
<gene>
    <name evidence="2" type="ORF">PCORN_15156</name>
</gene>
<sequence length="87" mass="9429">MTKTNNETLMLVLSIVSFFIPFGTVLAIWSLVASVKARKIEKNSMNTATLILSILSLIYTVVALILIGIGLLAFFNDPSGVTTIQIN</sequence>
<dbReference type="Proteomes" id="UP000019254">
    <property type="component" value="Unassembled WGS sequence"/>
</dbReference>